<dbReference type="InterPro" id="IPR000836">
    <property type="entry name" value="PRTase_dom"/>
</dbReference>
<evidence type="ECO:0000313" key="4">
    <source>
        <dbReference type="EMBL" id="BBD77567.1"/>
    </source>
</evidence>
<gene>
    <name evidence="4" type="ORF">HPTL_1303</name>
</gene>
<dbReference type="PANTHER" id="PTHR47505:SF1">
    <property type="entry name" value="DNA UTILIZATION PROTEIN YHGH"/>
    <property type="match status" value="1"/>
</dbReference>
<keyword evidence="5" id="KW-1185">Reference proteome</keyword>
<keyword evidence="4" id="KW-0328">Glycosyltransferase</keyword>
<name>A0A2Z6DYJ3_HYDTE</name>
<dbReference type="OrthoDB" id="9793412at2"/>
<comment type="similarity">
    <text evidence="1">Belongs to the ComF/GntX family.</text>
</comment>
<evidence type="ECO:0000256" key="1">
    <source>
        <dbReference type="ARBA" id="ARBA00008007"/>
    </source>
</evidence>
<dbReference type="EMBL" id="AP018558">
    <property type="protein sequence ID" value="BBD77567.1"/>
    <property type="molecule type" value="Genomic_DNA"/>
</dbReference>
<dbReference type="Proteomes" id="UP000262004">
    <property type="component" value="Chromosome"/>
</dbReference>
<proteinExistence type="inferred from homology"/>
<dbReference type="InterPro" id="IPR044005">
    <property type="entry name" value="DZR_2"/>
</dbReference>
<dbReference type="InterPro" id="IPR029057">
    <property type="entry name" value="PRTase-like"/>
</dbReference>
<sequence>MISSDFTRILTKLTGTVCIGCERTHYGDAPWCDRCAEALPWWDAGQACVRCGEALASGGGETAGVCTRCAASPPSFQSTQAAFWYRAPVDRWVHRLKFHRALPYATALGTALATTAEPRGDLLLPIPLAPERQRTRGFNQAAEITRTVARIWGIPWQADGLRRCKETAMQATLDRAHRVENVAQAFVVRDRRLVTGRNVMVVDDVMTTGATLAAASEALRAAGANAVHLLVAARTAAPASAGDGTI</sequence>
<evidence type="ECO:0000259" key="2">
    <source>
        <dbReference type="Pfam" id="PF00156"/>
    </source>
</evidence>
<dbReference type="KEGG" id="htl:HPTL_1303"/>
<feature type="domain" description="Double zinc ribbon" evidence="3">
    <location>
        <begin position="16"/>
        <end position="70"/>
    </location>
</feature>
<dbReference type="SUPFAM" id="SSF53271">
    <property type="entry name" value="PRTase-like"/>
    <property type="match status" value="1"/>
</dbReference>
<keyword evidence="4" id="KW-0808">Transferase</keyword>
<reference evidence="4 5" key="1">
    <citation type="submission" date="2018-04" db="EMBL/GenBank/DDBJ databases">
        <title>Complete genome sequence of Hydrogenophilus thermoluteolus TH-1.</title>
        <authorList>
            <person name="Arai H."/>
        </authorList>
    </citation>
    <scope>NUCLEOTIDE SEQUENCE [LARGE SCALE GENOMIC DNA]</scope>
    <source>
        <strain evidence="4 5">TH-1</strain>
    </source>
</reference>
<dbReference type="CDD" id="cd06223">
    <property type="entry name" value="PRTases_typeI"/>
    <property type="match status" value="1"/>
</dbReference>
<dbReference type="PANTHER" id="PTHR47505">
    <property type="entry name" value="DNA UTILIZATION PROTEIN YHGH"/>
    <property type="match status" value="1"/>
</dbReference>
<accession>A0A2Z6DYJ3</accession>
<dbReference type="Pfam" id="PF00156">
    <property type="entry name" value="Pribosyltran"/>
    <property type="match status" value="1"/>
</dbReference>
<evidence type="ECO:0000259" key="3">
    <source>
        <dbReference type="Pfam" id="PF18912"/>
    </source>
</evidence>
<dbReference type="Gene3D" id="3.40.50.2020">
    <property type="match status" value="1"/>
</dbReference>
<dbReference type="Pfam" id="PF18912">
    <property type="entry name" value="DZR_2"/>
    <property type="match status" value="1"/>
</dbReference>
<protein>
    <submittedName>
        <fullName evidence="4">Amidophosphoribosyltransferase</fullName>
    </submittedName>
</protein>
<dbReference type="InterPro" id="IPR051910">
    <property type="entry name" value="ComF/GntX_DNA_util-trans"/>
</dbReference>
<dbReference type="RefSeq" id="WP_119335294.1">
    <property type="nucleotide sequence ID" value="NZ_AP018558.1"/>
</dbReference>
<evidence type="ECO:0000313" key="5">
    <source>
        <dbReference type="Proteomes" id="UP000262004"/>
    </source>
</evidence>
<organism evidence="4 5">
    <name type="scientific">Hydrogenophilus thermoluteolus</name>
    <name type="common">Pseudomonas hydrogenothermophila</name>
    <dbReference type="NCBI Taxonomy" id="297"/>
    <lineage>
        <taxon>Bacteria</taxon>
        <taxon>Pseudomonadati</taxon>
        <taxon>Pseudomonadota</taxon>
        <taxon>Hydrogenophilia</taxon>
        <taxon>Hydrogenophilales</taxon>
        <taxon>Hydrogenophilaceae</taxon>
        <taxon>Hydrogenophilus</taxon>
    </lineage>
</organism>
<dbReference type="AlphaFoldDB" id="A0A2Z6DYJ3"/>
<feature type="domain" description="Phosphoribosyltransferase" evidence="2">
    <location>
        <begin position="179"/>
        <end position="236"/>
    </location>
</feature>
<dbReference type="GO" id="GO:0016757">
    <property type="term" value="F:glycosyltransferase activity"/>
    <property type="evidence" value="ECO:0007669"/>
    <property type="project" value="UniProtKB-KW"/>
</dbReference>